<dbReference type="EMBL" id="JARPUR010000003">
    <property type="protein sequence ID" value="KAK4879061.1"/>
    <property type="molecule type" value="Genomic_DNA"/>
</dbReference>
<dbReference type="SMART" id="SM00679">
    <property type="entry name" value="CTNS"/>
    <property type="match status" value="2"/>
</dbReference>
<comment type="subcellular location">
    <subcellularLocation>
        <location evidence="2">Membrane</location>
        <topology evidence="2">Multi-pass membrane protein</topology>
    </subcellularLocation>
    <subcellularLocation>
        <location evidence="1">Nucleus</location>
    </subcellularLocation>
</comment>
<name>A0AAN7S904_9COLE</name>
<dbReference type="AlphaFoldDB" id="A0AAN7S904"/>
<evidence type="ECO:0000256" key="7">
    <source>
        <dbReference type="ARBA" id="ARBA00023242"/>
    </source>
</evidence>
<evidence type="ECO:0000256" key="3">
    <source>
        <dbReference type="ARBA" id="ARBA00022692"/>
    </source>
</evidence>
<evidence type="ECO:0000256" key="2">
    <source>
        <dbReference type="ARBA" id="ARBA00004141"/>
    </source>
</evidence>
<evidence type="ECO:0000256" key="9">
    <source>
        <dbReference type="SAM" id="MobiDB-lite"/>
    </source>
</evidence>
<dbReference type="GO" id="GO:0016020">
    <property type="term" value="C:membrane"/>
    <property type="evidence" value="ECO:0007669"/>
    <property type="project" value="UniProtKB-SubCell"/>
</dbReference>
<dbReference type="GO" id="GO:0001228">
    <property type="term" value="F:DNA-binding transcription activator activity, RNA polymerase II-specific"/>
    <property type="evidence" value="ECO:0007669"/>
    <property type="project" value="TreeGrafter"/>
</dbReference>
<evidence type="ECO:0000256" key="8">
    <source>
        <dbReference type="PROSITE-ProRule" id="PRU00267"/>
    </source>
</evidence>
<dbReference type="CDD" id="cd01388">
    <property type="entry name" value="HMG-box_SoxB"/>
    <property type="match status" value="1"/>
</dbReference>
<feature type="compositionally biased region" description="Low complexity" evidence="9">
    <location>
        <begin position="405"/>
        <end position="419"/>
    </location>
</feature>
<dbReference type="SUPFAM" id="SSF47095">
    <property type="entry name" value="HMG-box"/>
    <property type="match status" value="1"/>
</dbReference>
<dbReference type="PANTHER" id="PTHR10270">
    <property type="entry name" value="SOX TRANSCRIPTION FACTOR"/>
    <property type="match status" value="1"/>
</dbReference>
<proteinExistence type="predicted"/>
<sequence>MGAYEGKTIRLQALYDKVPTPDVFEVSESEDESVQDIISEHDTDTEQEKPDEDDNQSDTSSTTSRTLYFYGRDRINLKIDLDLHRQAAGGHFLRAGGPMCDGGFSAAEGLSRMASLGGAALGVPQGLSAPQTPKKHQDDHIKRPMNAFMVWSRLQRRKIAQENPKMHNSEISKRLGSEWKLLTEDEKRPFIDEAKRLRALHMKEHPDYKYRPRRKPKTLRKEGYPYSIPYPSVPMDALRAGMAASSMTQSMASYYNPSAAYGSLSAASIAAAAAAQQSMSAGLTSPAQVVSPMDAMKYSMEADKYRSAYMPPSSLAMSMYSDPKYMDSSSKSYLERGYLDSTSALTKAYFESSKMYMDGKYNPDSSRHYSLDIGKMYSEASPTIQPNLSSPKSDSPDTKPERQDGTSSASSTTTSSAGASPGGLPGYYPGSALQQNGTMPSGLLPMSQYPGQYSNPGPAGEFRRPLTVIFGNLFQNFSMEMDDKQFSDLIIGTAIVISALCAKAPQILQILENKSAEGINLQSVTLDLVSLTIYSSYLFHKEHPFTEWGDPAASGFGTFVLLLEVLYFEDRPTAAFILTISYVASTCALMSEQMPCEVVTVLECIMIPINFMSKLTQAYTNYQEGSTGQISAVTTMMMFCGSVIKTISIYNSTGDPVLIVNALTSVVGNGIIGMQIIYYSNLENTNFL</sequence>
<dbReference type="GO" id="GO:0005634">
    <property type="term" value="C:nucleus"/>
    <property type="evidence" value="ECO:0007669"/>
    <property type="project" value="UniProtKB-SubCell"/>
</dbReference>
<keyword evidence="6" id="KW-0472">Membrane</keyword>
<feature type="compositionally biased region" description="Basic and acidic residues" evidence="9">
    <location>
        <begin position="38"/>
        <end position="48"/>
    </location>
</feature>
<evidence type="ECO:0000256" key="5">
    <source>
        <dbReference type="ARBA" id="ARBA00023125"/>
    </source>
</evidence>
<feature type="domain" description="HMG box" evidence="10">
    <location>
        <begin position="141"/>
        <end position="209"/>
    </location>
</feature>
<dbReference type="Pfam" id="PF00505">
    <property type="entry name" value="HMG_box"/>
    <property type="match status" value="1"/>
</dbReference>
<dbReference type="Gene3D" id="1.10.30.10">
    <property type="entry name" value="High mobility group box domain"/>
    <property type="match status" value="1"/>
</dbReference>
<evidence type="ECO:0000256" key="1">
    <source>
        <dbReference type="ARBA" id="ARBA00004123"/>
    </source>
</evidence>
<dbReference type="FunFam" id="1.10.30.10:FF:000002">
    <property type="entry name" value="transcription factor Sox-2"/>
    <property type="match status" value="1"/>
</dbReference>
<keyword evidence="3" id="KW-0812">Transmembrane</keyword>
<dbReference type="GO" id="GO:0000978">
    <property type="term" value="F:RNA polymerase II cis-regulatory region sequence-specific DNA binding"/>
    <property type="evidence" value="ECO:0007669"/>
    <property type="project" value="TreeGrafter"/>
</dbReference>
<comment type="caution">
    <text evidence="11">The sequence shown here is derived from an EMBL/GenBank/DDBJ whole genome shotgun (WGS) entry which is preliminary data.</text>
</comment>
<evidence type="ECO:0000313" key="12">
    <source>
        <dbReference type="Proteomes" id="UP001353858"/>
    </source>
</evidence>
<organism evidence="11 12">
    <name type="scientific">Aquatica leii</name>
    <dbReference type="NCBI Taxonomy" id="1421715"/>
    <lineage>
        <taxon>Eukaryota</taxon>
        <taxon>Metazoa</taxon>
        <taxon>Ecdysozoa</taxon>
        <taxon>Arthropoda</taxon>
        <taxon>Hexapoda</taxon>
        <taxon>Insecta</taxon>
        <taxon>Pterygota</taxon>
        <taxon>Neoptera</taxon>
        <taxon>Endopterygota</taxon>
        <taxon>Coleoptera</taxon>
        <taxon>Polyphaga</taxon>
        <taxon>Elateriformia</taxon>
        <taxon>Elateroidea</taxon>
        <taxon>Lampyridae</taxon>
        <taxon>Luciolinae</taxon>
        <taxon>Aquatica</taxon>
    </lineage>
</organism>
<dbReference type="Gene3D" id="1.20.1280.290">
    <property type="match status" value="2"/>
</dbReference>
<dbReference type="GO" id="GO:0007420">
    <property type="term" value="P:brain development"/>
    <property type="evidence" value="ECO:0007669"/>
    <property type="project" value="TreeGrafter"/>
</dbReference>
<keyword evidence="7 8" id="KW-0539">Nucleus</keyword>
<feature type="region of interest" description="Disordered" evidence="9">
    <location>
        <begin position="20"/>
        <end position="65"/>
    </location>
</feature>
<evidence type="ECO:0000256" key="4">
    <source>
        <dbReference type="ARBA" id="ARBA00022989"/>
    </source>
</evidence>
<evidence type="ECO:0000313" key="11">
    <source>
        <dbReference type="EMBL" id="KAK4879061.1"/>
    </source>
</evidence>
<dbReference type="Proteomes" id="UP001353858">
    <property type="component" value="Unassembled WGS sequence"/>
</dbReference>
<dbReference type="PANTHER" id="PTHR10270:SF324">
    <property type="entry name" value="SOX DOMAIN-CONTAINING PROTEIN DICHAETE-RELATED"/>
    <property type="match status" value="1"/>
</dbReference>
<dbReference type="InterPro" id="IPR050140">
    <property type="entry name" value="SRY-related_HMG-box_TF-like"/>
</dbReference>
<keyword evidence="12" id="KW-1185">Reference proteome</keyword>
<dbReference type="Pfam" id="PF04193">
    <property type="entry name" value="PQ-loop"/>
    <property type="match status" value="2"/>
</dbReference>
<keyword evidence="5 8" id="KW-0238">DNA-binding</keyword>
<feature type="DNA-binding region" description="HMG box" evidence="8">
    <location>
        <begin position="141"/>
        <end position="209"/>
    </location>
</feature>
<dbReference type="GO" id="GO:0030182">
    <property type="term" value="P:neuron differentiation"/>
    <property type="evidence" value="ECO:0007669"/>
    <property type="project" value="TreeGrafter"/>
</dbReference>
<evidence type="ECO:0000259" key="10">
    <source>
        <dbReference type="PROSITE" id="PS50118"/>
    </source>
</evidence>
<dbReference type="InterPro" id="IPR006603">
    <property type="entry name" value="PQ-loop_rpt"/>
</dbReference>
<dbReference type="SMART" id="SM00398">
    <property type="entry name" value="HMG"/>
    <property type="match status" value="1"/>
</dbReference>
<feature type="compositionally biased region" description="Basic and acidic residues" evidence="9">
    <location>
        <begin position="394"/>
        <end position="404"/>
    </location>
</feature>
<evidence type="ECO:0000256" key="6">
    <source>
        <dbReference type="ARBA" id="ARBA00023136"/>
    </source>
</evidence>
<protein>
    <recommendedName>
        <fullName evidence="10">HMG box domain-containing protein</fullName>
    </recommendedName>
</protein>
<dbReference type="InterPro" id="IPR036910">
    <property type="entry name" value="HMG_box_dom_sf"/>
</dbReference>
<gene>
    <name evidence="11" type="ORF">RN001_007207</name>
</gene>
<feature type="compositionally biased region" description="Acidic residues" evidence="9">
    <location>
        <begin position="25"/>
        <end position="34"/>
    </location>
</feature>
<accession>A0AAN7S904</accession>
<dbReference type="InterPro" id="IPR009071">
    <property type="entry name" value="HMG_box_dom"/>
</dbReference>
<dbReference type="PROSITE" id="PS50118">
    <property type="entry name" value="HMG_BOX_2"/>
    <property type="match status" value="1"/>
</dbReference>
<dbReference type="GO" id="GO:0000122">
    <property type="term" value="P:negative regulation of transcription by RNA polymerase II"/>
    <property type="evidence" value="ECO:0007669"/>
    <property type="project" value="TreeGrafter"/>
</dbReference>
<feature type="region of interest" description="Disordered" evidence="9">
    <location>
        <begin position="380"/>
        <end position="432"/>
    </location>
</feature>
<reference evidence="12" key="1">
    <citation type="submission" date="2023-01" db="EMBL/GenBank/DDBJ databases">
        <title>Key to firefly adult light organ development and bioluminescence: homeobox transcription factors regulate luciferase expression and transportation to peroxisome.</title>
        <authorList>
            <person name="Fu X."/>
        </authorList>
    </citation>
    <scope>NUCLEOTIDE SEQUENCE [LARGE SCALE GENOMIC DNA]</scope>
</reference>
<keyword evidence="4" id="KW-1133">Transmembrane helix</keyword>